<comment type="caution">
    <text evidence="1">The sequence shown here is derived from an EMBL/GenBank/DDBJ whole genome shotgun (WGS) entry which is preliminary data.</text>
</comment>
<evidence type="ECO:0000313" key="1">
    <source>
        <dbReference type="EMBL" id="KAF9462438.1"/>
    </source>
</evidence>
<name>A0A9P5Y352_9AGAR</name>
<protein>
    <submittedName>
        <fullName evidence="1">Uncharacterized protein</fullName>
    </submittedName>
</protein>
<gene>
    <name evidence="1" type="ORF">BDZ94DRAFT_1261362</name>
</gene>
<proteinExistence type="predicted"/>
<sequence length="98" mass="11609">MSRARWRPSLLMTPCLYVAYSHFHDGLYTLSWMSMILRLEVSITTSIKSLTSLLPQFNSMSFGTFVERRFPRAHLFLHSQAGSFLEYFSSELWHPRRF</sequence>
<accession>A0A9P5Y352</accession>
<dbReference type="AlphaFoldDB" id="A0A9P5Y352"/>
<evidence type="ECO:0000313" key="2">
    <source>
        <dbReference type="Proteomes" id="UP000807353"/>
    </source>
</evidence>
<organism evidence="1 2">
    <name type="scientific">Collybia nuda</name>
    <dbReference type="NCBI Taxonomy" id="64659"/>
    <lineage>
        <taxon>Eukaryota</taxon>
        <taxon>Fungi</taxon>
        <taxon>Dikarya</taxon>
        <taxon>Basidiomycota</taxon>
        <taxon>Agaricomycotina</taxon>
        <taxon>Agaricomycetes</taxon>
        <taxon>Agaricomycetidae</taxon>
        <taxon>Agaricales</taxon>
        <taxon>Tricholomatineae</taxon>
        <taxon>Clitocybaceae</taxon>
        <taxon>Collybia</taxon>
    </lineage>
</organism>
<reference evidence="1" key="1">
    <citation type="submission" date="2020-11" db="EMBL/GenBank/DDBJ databases">
        <authorList>
            <consortium name="DOE Joint Genome Institute"/>
            <person name="Ahrendt S."/>
            <person name="Riley R."/>
            <person name="Andreopoulos W."/>
            <person name="Labutti K."/>
            <person name="Pangilinan J."/>
            <person name="Ruiz-Duenas F.J."/>
            <person name="Barrasa J.M."/>
            <person name="Sanchez-Garcia M."/>
            <person name="Camarero S."/>
            <person name="Miyauchi S."/>
            <person name="Serrano A."/>
            <person name="Linde D."/>
            <person name="Babiker R."/>
            <person name="Drula E."/>
            <person name="Ayuso-Fernandez I."/>
            <person name="Pacheco R."/>
            <person name="Padilla G."/>
            <person name="Ferreira P."/>
            <person name="Barriuso J."/>
            <person name="Kellner H."/>
            <person name="Castanera R."/>
            <person name="Alfaro M."/>
            <person name="Ramirez L."/>
            <person name="Pisabarro A.G."/>
            <person name="Kuo A."/>
            <person name="Tritt A."/>
            <person name="Lipzen A."/>
            <person name="He G."/>
            <person name="Yan M."/>
            <person name="Ng V."/>
            <person name="Cullen D."/>
            <person name="Martin F."/>
            <person name="Rosso M.-N."/>
            <person name="Henrissat B."/>
            <person name="Hibbett D."/>
            <person name="Martinez A.T."/>
            <person name="Grigoriev I.V."/>
        </authorList>
    </citation>
    <scope>NUCLEOTIDE SEQUENCE</scope>
    <source>
        <strain evidence="1">CBS 247.69</strain>
    </source>
</reference>
<dbReference type="EMBL" id="MU150272">
    <property type="protein sequence ID" value="KAF9462438.1"/>
    <property type="molecule type" value="Genomic_DNA"/>
</dbReference>
<keyword evidence="2" id="KW-1185">Reference proteome</keyword>
<dbReference type="Proteomes" id="UP000807353">
    <property type="component" value="Unassembled WGS sequence"/>
</dbReference>